<evidence type="ECO:0000313" key="5">
    <source>
        <dbReference type="EMBL" id="KAH7072354.1"/>
    </source>
</evidence>
<feature type="compositionally biased region" description="Low complexity" evidence="4">
    <location>
        <begin position="19"/>
        <end position="28"/>
    </location>
</feature>
<dbReference type="Pfam" id="PF01165">
    <property type="entry name" value="Ribosomal_S21"/>
    <property type="match status" value="1"/>
</dbReference>
<dbReference type="GO" id="GO:0070124">
    <property type="term" value="P:mitochondrial translational initiation"/>
    <property type="evidence" value="ECO:0007669"/>
    <property type="project" value="TreeGrafter"/>
</dbReference>
<keyword evidence="3" id="KW-0687">Ribonucleoprotein</keyword>
<sequence length="279" mass="31172">MGSRSFAELLLRPSAFTRPLCPTCTLTRTPPPWTARRGIASTPTRTPTQPSAQPQREDDGYDLEPRQADARQPGAGSPPQEQPPSRFRAPRRASRGDTSQAIDALFSGMPSQRRPPPTATRTQTTSSDEMRAARANHVFGSEFSNGSRRSPRGPPRLNFDDMTLPADMLDPTLSNKPSEAASLATQQEETFANYPRLNPTYGRAVELDAGRGRDLVRGIGMLGSLMARNKVRHDMMKQRFHERGGLKRKRLNSERWRARFKKGFTDVTARVSELTRKGW</sequence>
<evidence type="ECO:0000313" key="6">
    <source>
        <dbReference type="Proteomes" id="UP000813461"/>
    </source>
</evidence>
<keyword evidence="6" id="KW-1185">Reference proteome</keyword>
<dbReference type="PANTHER" id="PTHR41237">
    <property type="entry name" value="37S RIBOSOMAL PROTEIN MRP21, MITOCHONDRIAL"/>
    <property type="match status" value="1"/>
</dbReference>
<dbReference type="Proteomes" id="UP000813461">
    <property type="component" value="Unassembled WGS sequence"/>
</dbReference>
<evidence type="ECO:0000256" key="2">
    <source>
        <dbReference type="ARBA" id="ARBA00022980"/>
    </source>
</evidence>
<feature type="compositionally biased region" description="Polar residues" evidence="4">
    <location>
        <begin position="41"/>
        <end position="54"/>
    </location>
</feature>
<comment type="similarity">
    <text evidence="1">Belongs to the bacterial ribosomal protein bS21 family.</text>
</comment>
<proteinExistence type="inferred from homology"/>
<dbReference type="PANTHER" id="PTHR41237:SF1">
    <property type="entry name" value="SMALL RIBOSOMAL SUBUNIT PROTEIN BS21M"/>
    <property type="match status" value="1"/>
</dbReference>
<dbReference type="GO" id="GO:0005763">
    <property type="term" value="C:mitochondrial small ribosomal subunit"/>
    <property type="evidence" value="ECO:0007669"/>
    <property type="project" value="TreeGrafter"/>
</dbReference>
<evidence type="ECO:0008006" key="7">
    <source>
        <dbReference type="Google" id="ProtNLM"/>
    </source>
</evidence>
<comment type="caution">
    <text evidence="5">The sequence shown here is derived from an EMBL/GenBank/DDBJ whole genome shotgun (WGS) entry which is preliminary data.</text>
</comment>
<protein>
    <recommendedName>
        <fullName evidence="7">Ribosomal protein S21</fullName>
    </recommendedName>
</protein>
<evidence type="ECO:0000256" key="4">
    <source>
        <dbReference type="SAM" id="MobiDB-lite"/>
    </source>
</evidence>
<dbReference type="GO" id="GO:0003735">
    <property type="term" value="F:structural constituent of ribosome"/>
    <property type="evidence" value="ECO:0007669"/>
    <property type="project" value="InterPro"/>
</dbReference>
<evidence type="ECO:0000256" key="1">
    <source>
        <dbReference type="ARBA" id="ARBA00006640"/>
    </source>
</evidence>
<feature type="compositionally biased region" description="Basic and acidic residues" evidence="4">
    <location>
        <begin position="55"/>
        <end position="69"/>
    </location>
</feature>
<dbReference type="OrthoDB" id="2501249at2759"/>
<dbReference type="AlphaFoldDB" id="A0A8K0QW19"/>
<organism evidence="5 6">
    <name type="scientific">Paraphoma chrysanthemicola</name>
    <dbReference type="NCBI Taxonomy" id="798071"/>
    <lineage>
        <taxon>Eukaryota</taxon>
        <taxon>Fungi</taxon>
        <taxon>Dikarya</taxon>
        <taxon>Ascomycota</taxon>
        <taxon>Pezizomycotina</taxon>
        <taxon>Dothideomycetes</taxon>
        <taxon>Pleosporomycetidae</taxon>
        <taxon>Pleosporales</taxon>
        <taxon>Pleosporineae</taxon>
        <taxon>Phaeosphaeriaceae</taxon>
        <taxon>Paraphoma</taxon>
    </lineage>
</organism>
<feature type="region of interest" description="Disordered" evidence="4">
    <location>
        <begin position="19"/>
        <end position="157"/>
    </location>
</feature>
<evidence type="ECO:0000256" key="3">
    <source>
        <dbReference type="ARBA" id="ARBA00023274"/>
    </source>
</evidence>
<dbReference type="EMBL" id="JAGMVJ010000023">
    <property type="protein sequence ID" value="KAH7072354.1"/>
    <property type="molecule type" value="Genomic_DNA"/>
</dbReference>
<gene>
    <name evidence="5" type="ORF">FB567DRAFT_537927</name>
</gene>
<accession>A0A8K0QW19</accession>
<dbReference type="InterPro" id="IPR001911">
    <property type="entry name" value="Ribosomal_bS21"/>
</dbReference>
<dbReference type="InterPro" id="IPR052837">
    <property type="entry name" value="Mitoribosomal_bS21"/>
</dbReference>
<keyword evidence="2" id="KW-0689">Ribosomal protein</keyword>
<name>A0A8K0QW19_9PLEO</name>
<reference evidence="5" key="1">
    <citation type="journal article" date="2021" name="Nat. Commun.">
        <title>Genetic determinants of endophytism in the Arabidopsis root mycobiome.</title>
        <authorList>
            <person name="Mesny F."/>
            <person name="Miyauchi S."/>
            <person name="Thiergart T."/>
            <person name="Pickel B."/>
            <person name="Atanasova L."/>
            <person name="Karlsson M."/>
            <person name="Huettel B."/>
            <person name="Barry K.W."/>
            <person name="Haridas S."/>
            <person name="Chen C."/>
            <person name="Bauer D."/>
            <person name="Andreopoulos W."/>
            <person name="Pangilinan J."/>
            <person name="LaButti K."/>
            <person name="Riley R."/>
            <person name="Lipzen A."/>
            <person name="Clum A."/>
            <person name="Drula E."/>
            <person name="Henrissat B."/>
            <person name="Kohler A."/>
            <person name="Grigoriev I.V."/>
            <person name="Martin F.M."/>
            <person name="Hacquard S."/>
        </authorList>
    </citation>
    <scope>NUCLEOTIDE SEQUENCE</scope>
    <source>
        <strain evidence="5">MPI-SDFR-AT-0120</strain>
    </source>
</reference>